<dbReference type="GO" id="GO:0003924">
    <property type="term" value="F:GTPase activity"/>
    <property type="evidence" value="ECO:0007669"/>
    <property type="project" value="InterPro"/>
</dbReference>
<evidence type="ECO:0000256" key="2">
    <source>
        <dbReference type="ARBA" id="ARBA00022741"/>
    </source>
</evidence>
<dbReference type="GO" id="GO:0005525">
    <property type="term" value="F:GTP binding"/>
    <property type="evidence" value="ECO:0007669"/>
    <property type="project" value="InterPro"/>
</dbReference>
<protein>
    <recommendedName>
        <fullName evidence="4">Ras-related protein Rab-28</fullName>
    </recommendedName>
</protein>
<reference evidence="3" key="1">
    <citation type="submission" date="2015-09" db="EMBL/GenBank/DDBJ databases">
        <title>Scylla olivacea transcriptome.</title>
        <authorList>
            <person name="Ikhwanuddin M."/>
        </authorList>
    </citation>
    <scope>NUCLEOTIDE SEQUENCE</scope>
</reference>
<dbReference type="InterPro" id="IPR027417">
    <property type="entry name" value="P-loop_NTPase"/>
</dbReference>
<dbReference type="EMBL" id="GDRN01092400">
    <property type="protein sequence ID" value="JAI60117.1"/>
    <property type="molecule type" value="Transcribed_RNA"/>
</dbReference>
<name>A0A0P4W4Q7_SCYOL</name>
<dbReference type="SMART" id="SM00173">
    <property type="entry name" value="RAS"/>
    <property type="match status" value="1"/>
</dbReference>
<evidence type="ECO:0000313" key="3">
    <source>
        <dbReference type="EMBL" id="JAI60117.1"/>
    </source>
</evidence>
<evidence type="ECO:0008006" key="4">
    <source>
        <dbReference type="Google" id="ProtNLM"/>
    </source>
</evidence>
<keyword evidence="2" id="KW-0547">Nucleotide-binding</keyword>
<dbReference type="PRINTS" id="PR00449">
    <property type="entry name" value="RASTRNSFRMNG"/>
</dbReference>
<evidence type="ECO:0000256" key="1">
    <source>
        <dbReference type="ARBA" id="ARBA00006270"/>
    </source>
</evidence>
<dbReference type="InterPro" id="IPR005225">
    <property type="entry name" value="Small_GTP-bd"/>
</dbReference>
<comment type="similarity">
    <text evidence="1">Belongs to the small GTPase superfamily. Rab family.</text>
</comment>
<dbReference type="PANTHER" id="PTHR47978">
    <property type="match status" value="1"/>
</dbReference>
<sequence>MPRRLQQAELGWERCSAMSDSEEEAVERQVKMVLVGAPQVGKTSIALRYTQDSINKVYQASMGVDFYLKRLVLGNERNVNVQVWDVAGSALSGKMTDKYLYGAHAILFVYDVTSTPTLEALQTWVATVRKAARSQERPPIQALVANKADLEHARQVKSDRHHRFASEHGMSSYVVSAKTGEGVSLTFQKLAAELLGVRLTKAEQEQQQPVVTAEIVTFQEATLPKVPAVATSSSSSVCSVM</sequence>
<dbReference type="FunFam" id="3.40.50.300:FF:001447">
    <property type="entry name" value="Ras-related protein Rab-1B"/>
    <property type="match status" value="1"/>
</dbReference>
<dbReference type="InterPro" id="IPR001806">
    <property type="entry name" value="Small_GTPase"/>
</dbReference>
<dbReference type="PROSITE" id="PS51421">
    <property type="entry name" value="RAS"/>
    <property type="match status" value="1"/>
</dbReference>
<dbReference type="SMART" id="SM00176">
    <property type="entry name" value="RAN"/>
    <property type="match status" value="1"/>
</dbReference>
<organism evidence="3">
    <name type="scientific">Scylla olivacea</name>
    <name type="common">Orange mud crab</name>
    <name type="synonym">Cancer olivacea</name>
    <dbReference type="NCBI Taxonomy" id="85551"/>
    <lineage>
        <taxon>Eukaryota</taxon>
        <taxon>Metazoa</taxon>
        <taxon>Ecdysozoa</taxon>
        <taxon>Arthropoda</taxon>
        <taxon>Crustacea</taxon>
        <taxon>Multicrustacea</taxon>
        <taxon>Malacostraca</taxon>
        <taxon>Eumalacostraca</taxon>
        <taxon>Eucarida</taxon>
        <taxon>Decapoda</taxon>
        <taxon>Pleocyemata</taxon>
        <taxon>Brachyura</taxon>
        <taxon>Eubrachyura</taxon>
        <taxon>Portunoidea</taxon>
        <taxon>Portunidae</taxon>
        <taxon>Portuninae</taxon>
        <taxon>Scylla</taxon>
    </lineage>
</organism>
<accession>A0A0P4W4Q7</accession>
<dbReference type="PROSITE" id="PS51419">
    <property type="entry name" value="RAB"/>
    <property type="match status" value="1"/>
</dbReference>
<dbReference type="NCBIfam" id="TIGR00231">
    <property type="entry name" value="small_GTP"/>
    <property type="match status" value="1"/>
</dbReference>
<dbReference type="SUPFAM" id="SSF52540">
    <property type="entry name" value="P-loop containing nucleoside triphosphate hydrolases"/>
    <property type="match status" value="1"/>
</dbReference>
<dbReference type="AlphaFoldDB" id="A0A0P4W4Q7"/>
<dbReference type="SMART" id="SM00175">
    <property type="entry name" value="RAB"/>
    <property type="match status" value="1"/>
</dbReference>
<dbReference type="Gene3D" id="3.40.50.300">
    <property type="entry name" value="P-loop containing nucleotide triphosphate hydrolases"/>
    <property type="match status" value="1"/>
</dbReference>
<proteinExistence type="inferred from homology"/>
<dbReference type="Pfam" id="PF00071">
    <property type="entry name" value="Ras"/>
    <property type="match status" value="1"/>
</dbReference>
<dbReference type="SMART" id="SM00174">
    <property type="entry name" value="RHO"/>
    <property type="match status" value="1"/>
</dbReference>